<proteinExistence type="inferred from homology"/>
<dbReference type="Gene3D" id="3.10.490.10">
    <property type="entry name" value="Gamma-glutamyl cyclotransferase-like"/>
    <property type="match status" value="1"/>
</dbReference>
<evidence type="ECO:0000256" key="2">
    <source>
        <dbReference type="PIRSR" id="PIRSR639126-1"/>
    </source>
</evidence>
<evidence type="ECO:0000259" key="4">
    <source>
        <dbReference type="Pfam" id="PF06094"/>
    </source>
</evidence>
<feature type="active site" description="Proton acceptor" evidence="2">
    <location>
        <position position="70"/>
    </location>
</feature>
<protein>
    <recommendedName>
        <fullName evidence="3">Gamma-glutamylcyclotransferase family protein</fullName>
    </recommendedName>
</protein>
<feature type="domain" description="Gamma-glutamylcyclotransferase AIG2-like" evidence="4">
    <location>
        <begin position="4"/>
        <end position="120"/>
    </location>
</feature>
<dbReference type="GO" id="GO:0061929">
    <property type="term" value="F:gamma-glutamylaminecyclotransferase activity"/>
    <property type="evidence" value="ECO:0007669"/>
    <property type="project" value="InterPro"/>
</dbReference>
<sequence length="132" mass="15131">MHEVFVYGTLLQGLRHHGVLAGAQFLGHAHLRGRLFDLGPYPALRPGPDRVRGEIYRVDAATLAHMDRLEDYDPQDPAGSLYRRVTRRAWRVDGEPREVLVYLYNARVDPRCQIPHGDYRQYLESLRGKAAP</sequence>
<dbReference type="PANTHER" id="PTHR12510">
    <property type="entry name" value="TROPONIN C-AKIN-1 PROTEIN"/>
    <property type="match status" value="1"/>
</dbReference>
<name>A0A1I4PQW7_ECTMO</name>
<dbReference type="InterPro" id="IPR039126">
    <property type="entry name" value="GGACT"/>
</dbReference>
<dbReference type="InterPro" id="IPR036568">
    <property type="entry name" value="GGCT-like_sf"/>
</dbReference>
<evidence type="ECO:0000313" key="6">
    <source>
        <dbReference type="Proteomes" id="UP000199556"/>
    </source>
</evidence>
<comment type="similarity">
    <text evidence="1 3">Belongs to the gamma-glutamylcyclotransferase family.</text>
</comment>
<dbReference type="Proteomes" id="UP000199556">
    <property type="component" value="Unassembled WGS sequence"/>
</dbReference>
<accession>A0A1I4PQW7</accession>
<dbReference type="PANTHER" id="PTHR12510:SF4">
    <property type="entry name" value="GAMMA-GLUTAMYLAMINECYCLOTRANSFERASE"/>
    <property type="match status" value="1"/>
</dbReference>
<dbReference type="EMBL" id="FOUO01000002">
    <property type="protein sequence ID" value="SFM30291.1"/>
    <property type="molecule type" value="Genomic_DNA"/>
</dbReference>
<dbReference type="InterPro" id="IPR009288">
    <property type="entry name" value="AIG2-like_dom"/>
</dbReference>
<evidence type="ECO:0000313" key="5">
    <source>
        <dbReference type="EMBL" id="SFM30291.1"/>
    </source>
</evidence>
<evidence type="ECO:0000256" key="1">
    <source>
        <dbReference type="ARBA" id="ARBA00008861"/>
    </source>
</evidence>
<keyword evidence="6" id="KW-1185">Reference proteome</keyword>
<dbReference type="InterPro" id="IPR013024">
    <property type="entry name" value="GGCT-like"/>
</dbReference>
<dbReference type="STRING" id="195064.SAMN05421721_102168"/>
<dbReference type="SUPFAM" id="SSF110857">
    <property type="entry name" value="Gamma-glutamyl cyclotransferase-like"/>
    <property type="match status" value="1"/>
</dbReference>
<gene>
    <name evidence="5" type="ORF">SAMN05421721_102168</name>
</gene>
<organism evidence="5 6">
    <name type="scientific">Ectothiorhodospira mobilis</name>
    <dbReference type="NCBI Taxonomy" id="195064"/>
    <lineage>
        <taxon>Bacteria</taxon>
        <taxon>Pseudomonadati</taxon>
        <taxon>Pseudomonadota</taxon>
        <taxon>Gammaproteobacteria</taxon>
        <taxon>Chromatiales</taxon>
        <taxon>Ectothiorhodospiraceae</taxon>
        <taxon>Ectothiorhodospira</taxon>
    </lineage>
</organism>
<dbReference type="AlphaFoldDB" id="A0A1I4PQW7"/>
<dbReference type="GO" id="GO:0005829">
    <property type="term" value="C:cytosol"/>
    <property type="evidence" value="ECO:0007669"/>
    <property type="project" value="TreeGrafter"/>
</dbReference>
<evidence type="ECO:0000256" key="3">
    <source>
        <dbReference type="RuleBase" id="RU367036"/>
    </source>
</evidence>
<dbReference type="Pfam" id="PF06094">
    <property type="entry name" value="GGACT"/>
    <property type="match status" value="1"/>
</dbReference>
<dbReference type="GO" id="GO:0016740">
    <property type="term" value="F:transferase activity"/>
    <property type="evidence" value="ECO:0007669"/>
    <property type="project" value="UniProtKB-KW"/>
</dbReference>
<dbReference type="OrthoDB" id="482277at2"/>
<keyword evidence="5" id="KW-0808">Transferase</keyword>
<dbReference type="CDD" id="cd06661">
    <property type="entry name" value="GGCT_like"/>
    <property type="match status" value="1"/>
</dbReference>
<dbReference type="RefSeq" id="WP_090483574.1">
    <property type="nucleotide sequence ID" value="NZ_FOUO01000002.1"/>
</dbReference>
<reference evidence="5 6" key="1">
    <citation type="submission" date="2016-10" db="EMBL/GenBank/DDBJ databases">
        <authorList>
            <person name="de Groot N.N."/>
        </authorList>
    </citation>
    <scope>NUCLEOTIDE SEQUENCE [LARGE SCALE GENOMIC DNA]</scope>
    <source>
        <strain evidence="5 6">DSM 4180</strain>
    </source>
</reference>